<comment type="caution">
    <text evidence="1">The sequence shown here is derived from an EMBL/GenBank/DDBJ whole genome shotgun (WGS) entry which is preliminary data.</text>
</comment>
<dbReference type="AlphaFoldDB" id="A0A9P8QA55"/>
<sequence length="106" mass="11606">MDEKELECGSVEPVAPAKQSSLVGYLLFFDDVEGLVSDVCEVLRSFPTPVLLELLPCKTDKFEFVEMLLVICEDCLLVEGLVVGLDVDVPTVDEDAKEVELDLLGS</sequence>
<reference evidence="1" key="2">
    <citation type="submission" date="2021-01" db="EMBL/GenBank/DDBJ databases">
        <authorList>
            <person name="Schikora-Tamarit M.A."/>
        </authorList>
    </citation>
    <scope>NUCLEOTIDE SEQUENCE</scope>
    <source>
        <strain evidence="1">CBS2887</strain>
    </source>
</reference>
<dbReference type="EMBL" id="JAEUBG010001740">
    <property type="protein sequence ID" value="KAH3685890.1"/>
    <property type="molecule type" value="Genomic_DNA"/>
</dbReference>
<keyword evidence="2" id="KW-1185">Reference proteome</keyword>
<reference evidence="1" key="1">
    <citation type="journal article" date="2021" name="Open Biol.">
        <title>Shared evolutionary footprints suggest mitochondrial oxidative damage underlies multiple complex I losses in fungi.</title>
        <authorList>
            <person name="Schikora-Tamarit M.A."/>
            <person name="Marcet-Houben M."/>
            <person name="Nosek J."/>
            <person name="Gabaldon T."/>
        </authorList>
    </citation>
    <scope>NUCLEOTIDE SEQUENCE</scope>
    <source>
        <strain evidence="1">CBS2887</strain>
    </source>
</reference>
<organism evidence="1 2">
    <name type="scientific">Wickerhamomyces pijperi</name>
    <name type="common">Yeast</name>
    <name type="synonym">Pichia pijperi</name>
    <dbReference type="NCBI Taxonomy" id="599730"/>
    <lineage>
        <taxon>Eukaryota</taxon>
        <taxon>Fungi</taxon>
        <taxon>Dikarya</taxon>
        <taxon>Ascomycota</taxon>
        <taxon>Saccharomycotina</taxon>
        <taxon>Saccharomycetes</taxon>
        <taxon>Phaffomycetales</taxon>
        <taxon>Wickerhamomycetaceae</taxon>
        <taxon>Wickerhamomyces</taxon>
    </lineage>
</organism>
<evidence type="ECO:0000313" key="2">
    <source>
        <dbReference type="Proteomes" id="UP000774326"/>
    </source>
</evidence>
<name>A0A9P8QA55_WICPI</name>
<proteinExistence type="predicted"/>
<evidence type="ECO:0000313" key="1">
    <source>
        <dbReference type="EMBL" id="KAH3685890.1"/>
    </source>
</evidence>
<accession>A0A9P8QA55</accession>
<protein>
    <submittedName>
        <fullName evidence="1">Uncharacterized protein</fullName>
    </submittedName>
</protein>
<gene>
    <name evidence="1" type="ORF">WICPIJ_003135</name>
</gene>
<dbReference type="Proteomes" id="UP000774326">
    <property type="component" value="Unassembled WGS sequence"/>
</dbReference>